<dbReference type="InterPro" id="IPR021109">
    <property type="entry name" value="Peptidase_aspartic_dom_sf"/>
</dbReference>
<evidence type="ECO:0000313" key="2">
    <source>
        <dbReference type="EMBL" id="TYK15450.1"/>
    </source>
</evidence>
<dbReference type="Proteomes" id="UP000321393">
    <property type="component" value="Unassembled WGS sequence"/>
</dbReference>
<dbReference type="CDD" id="cd00303">
    <property type="entry name" value="retropepsin_like"/>
    <property type="match status" value="1"/>
</dbReference>
<protein>
    <submittedName>
        <fullName evidence="1">Pleiotropic drug resistance protein 1-like</fullName>
    </submittedName>
</protein>
<dbReference type="AlphaFoldDB" id="A0A5A7TK47"/>
<evidence type="ECO:0000313" key="3">
    <source>
        <dbReference type="Proteomes" id="UP000321393"/>
    </source>
</evidence>
<name>A0A5A7TK47_CUCMM</name>
<evidence type="ECO:0000313" key="1">
    <source>
        <dbReference type="EMBL" id="KAA0042326.1"/>
    </source>
</evidence>
<dbReference type="EMBL" id="SSTE01016125">
    <property type="protein sequence ID" value="KAA0042326.1"/>
    <property type="molecule type" value="Genomic_DNA"/>
</dbReference>
<gene>
    <name evidence="2" type="ORF">E5676_scaffold477G00190</name>
    <name evidence="1" type="ORF">E6C27_scaffold795G00210</name>
</gene>
<organism evidence="1 3">
    <name type="scientific">Cucumis melo var. makuwa</name>
    <name type="common">Oriental melon</name>
    <dbReference type="NCBI Taxonomy" id="1194695"/>
    <lineage>
        <taxon>Eukaryota</taxon>
        <taxon>Viridiplantae</taxon>
        <taxon>Streptophyta</taxon>
        <taxon>Embryophyta</taxon>
        <taxon>Tracheophyta</taxon>
        <taxon>Spermatophyta</taxon>
        <taxon>Magnoliopsida</taxon>
        <taxon>eudicotyledons</taxon>
        <taxon>Gunneridae</taxon>
        <taxon>Pentapetalae</taxon>
        <taxon>rosids</taxon>
        <taxon>fabids</taxon>
        <taxon>Cucurbitales</taxon>
        <taxon>Cucurbitaceae</taxon>
        <taxon>Benincaseae</taxon>
        <taxon>Cucumis</taxon>
    </lineage>
</organism>
<reference evidence="3 4" key="1">
    <citation type="submission" date="2019-08" db="EMBL/GenBank/DDBJ databases">
        <title>Draft genome sequences of two oriental melons (Cucumis melo L. var makuwa).</title>
        <authorList>
            <person name="Kwon S.-Y."/>
        </authorList>
    </citation>
    <scope>NUCLEOTIDE SEQUENCE [LARGE SCALE GENOMIC DNA]</scope>
    <source>
        <strain evidence="4">cv. Chang Bougi</strain>
        <strain evidence="3">cv. SW 3</strain>
        <tissue evidence="1">Leaf</tissue>
    </source>
</reference>
<dbReference type="Proteomes" id="UP000321947">
    <property type="component" value="Unassembled WGS sequence"/>
</dbReference>
<comment type="caution">
    <text evidence="1">The sequence shown here is derived from an EMBL/GenBank/DDBJ whole genome shotgun (WGS) entry which is preliminary data.</text>
</comment>
<dbReference type="OrthoDB" id="1934862at2759"/>
<accession>A0A5A7TK47</accession>
<dbReference type="Gene3D" id="2.40.70.10">
    <property type="entry name" value="Acid Proteases"/>
    <property type="match status" value="1"/>
</dbReference>
<sequence>MKLSGSMRGKDVIVLIGNGETHDFIHYKLMDELKLPITKETKFGVNIGDSIACEGHGICKRVEVKLTKLTIVEDFLAIDLGKMDVILGMRWLLVILKGDPSLTEVECSIKALAKTCDEDDQSFLIEFQNVEIETV</sequence>
<evidence type="ECO:0000313" key="4">
    <source>
        <dbReference type="Proteomes" id="UP000321947"/>
    </source>
</evidence>
<dbReference type="EMBL" id="SSTD01008482">
    <property type="protein sequence ID" value="TYK15450.1"/>
    <property type="molecule type" value="Genomic_DNA"/>
</dbReference>
<dbReference type="Pfam" id="PF08284">
    <property type="entry name" value="RVP_2"/>
    <property type="match status" value="1"/>
</dbReference>
<proteinExistence type="predicted"/>